<dbReference type="RefSeq" id="WP_380082102.1">
    <property type="nucleotide sequence ID" value="NZ_JBHSWD010000001.1"/>
</dbReference>
<reference evidence="3" key="1">
    <citation type="journal article" date="2019" name="Int. J. Syst. Evol. Microbiol.">
        <title>The Global Catalogue of Microorganisms (GCM) 10K type strain sequencing project: providing services to taxonomists for standard genome sequencing and annotation.</title>
        <authorList>
            <consortium name="The Broad Institute Genomics Platform"/>
            <consortium name="The Broad Institute Genome Sequencing Center for Infectious Disease"/>
            <person name="Wu L."/>
            <person name="Ma J."/>
        </authorList>
    </citation>
    <scope>NUCLEOTIDE SEQUENCE [LARGE SCALE GENOMIC DNA]</scope>
    <source>
        <strain evidence="3">CGMCC 1.15772</strain>
    </source>
</reference>
<comment type="caution">
    <text evidence="2">The sequence shown here is derived from an EMBL/GenBank/DDBJ whole genome shotgun (WGS) entry which is preliminary data.</text>
</comment>
<keyword evidence="3" id="KW-1185">Reference proteome</keyword>
<dbReference type="Gene3D" id="1.20.1250.20">
    <property type="entry name" value="MFS general substrate transporter like domains"/>
    <property type="match status" value="1"/>
</dbReference>
<keyword evidence="1" id="KW-0472">Membrane</keyword>
<feature type="transmembrane region" description="Helical" evidence="1">
    <location>
        <begin position="12"/>
        <end position="32"/>
    </location>
</feature>
<accession>A0ABW1YCE7</accession>
<evidence type="ECO:0008006" key="4">
    <source>
        <dbReference type="Google" id="ProtNLM"/>
    </source>
</evidence>
<gene>
    <name evidence="2" type="ORF">ACFP81_02985</name>
</gene>
<keyword evidence="1" id="KW-0812">Transmembrane</keyword>
<feature type="transmembrane region" description="Helical" evidence="1">
    <location>
        <begin position="44"/>
        <end position="63"/>
    </location>
</feature>
<dbReference type="PANTHER" id="PTHR23526:SF2">
    <property type="entry name" value="MAJOR FACILITATOR SUPERFAMILY (MFS) PROFILE DOMAIN-CONTAINING PROTEIN"/>
    <property type="match status" value="1"/>
</dbReference>
<organism evidence="2 3">
    <name type="scientific">Deinococcus lacus</name>
    <dbReference type="NCBI Taxonomy" id="392561"/>
    <lineage>
        <taxon>Bacteria</taxon>
        <taxon>Thermotogati</taxon>
        <taxon>Deinococcota</taxon>
        <taxon>Deinococci</taxon>
        <taxon>Deinococcales</taxon>
        <taxon>Deinococcaceae</taxon>
        <taxon>Deinococcus</taxon>
    </lineage>
</organism>
<keyword evidence="1" id="KW-1133">Transmembrane helix</keyword>
<feature type="transmembrane region" description="Helical" evidence="1">
    <location>
        <begin position="110"/>
        <end position="128"/>
    </location>
</feature>
<name>A0ABW1YCE7_9DEIO</name>
<dbReference type="EMBL" id="JBHSWD010000001">
    <property type="protein sequence ID" value="MFC6591095.1"/>
    <property type="molecule type" value="Genomic_DNA"/>
</dbReference>
<feature type="transmembrane region" description="Helical" evidence="1">
    <location>
        <begin position="69"/>
        <end position="89"/>
    </location>
</feature>
<evidence type="ECO:0000313" key="3">
    <source>
        <dbReference type="Proteomes" id="UP001596297"/>
    </source>
</evidence>
<evidence type="ECO:0000313" key="2">
    <source>
        <dbReference type="EMBL" id="MFC6591095.1"/>
    </source>
</evidence>
<evidence type="ECO:0000256" key="1">
    <source>
        <dbReference type="SAM" id="Phobius"/>
    </source>
</evidence>
<dbReference type="InterPro" id="IPR036259">
    <property type="entry name" value="MFS_trans_sf"/>
</dbReference>
<dbReference type="InterPro" id="IPR052528">
    <property type="entry name" value="Sugar_transport-like"/>
</dbReference>
<protein>
    <recommendedName>
        <fullName evidence="4">MFS transporter</fullName>
    </recommendedName>
</protein>
<proteinExistence type="predicted"/>
<dbReference type="PANTHER" id="PTHR23526">
    <property type="entry name" value="INTEGRAL MEMBRANE TRANSPORT PROTEIN-RELATED"/>
    <property type="match status" value="1"/>
</dbReference>
<dbReference type="Proteomes" id="UP001596297">
    <property type="component" value="Unassembled WGS sequence"/>
</dbReference>
<dbReference type="SUPFAM" id="SSF103473">
    <property type="entry name" value="MFS general substrate transporter"/>
    <property type="match status" value="1"/>
</dbReference>
<sequence length="138" mass="14559">MHALRDLHFPAAALGTFVMATTAAAPLSNVAWQRLAERKGSRRLLRYASFIAALAPLTALLAGKLGWPPLAYSLVFVCSSVALQGFNLGNTNHLLNISQPESRSRTIGTLNTLVGVALFAPVLGALPLTTGGTNPFSF</sequence>